<name>D5GIX2_TUBMM</name>
<dbReference type="Proteomes" id="UP000006911">
    <property type="component" value="Unassembled WGS sequence"/>
</dbReference>
<feature type="compositionally biased region" description="Polar residues" evidence="1">
    <location>
        <begin position="337"/>
        <end position="354"/>
    </location>
</feature>
<feature type="compositionally biased region" description="Basic and acidic residues" evidence="1">
    <location>
        <begin position="82"/>
        <end position="98"/>
    </location>
</feature>
<proteinExistence type="predicted"/>
<reference evidence="2 3" key="1">
    <citation type="journal article" date="2010" name="Nature">
        <title>Perigord black truffle genome uncovers evolutionary origins and mechanisms of symbiosis.</title>
        <authorList>
            <person name="Martin F."/>
            <person name="Kohler A."/>
            <person name="Murat C."/>
            <person name="Balestrini R."/>
            <person name="Coutinho P.M."/>
            <person name="Jaillon O."/>
            <person name="Montanini B."/>
            <person name="Morin E."/>
            <person name="Noel B."/>
            <person name="Percudani R."/>
            <person name="Porcel B."/>
            <person name="Rubini A."/>
            <person name="Amicucci A."/>
            <person name="Amselem J."/>
            <person name="Anthouard V."/>
            <person name="Arcioni S."/>
            <person name="Artiguenave F."/>
            <person name="Aury J.M."/>
            <person name="Ballario P."/>
            <person name="Bolchi A."/>
            <person name="Brenna A."/>
            <person name="Brun A."/>
            <person name="Buee M."/>
            <person name="Cantarel B."/>
            <person name="Chevalier G."/>
            <person name="Couloux A."/>
            <person name="Da Silva C."/>
            <person name="Denoeud F."/>
            <person name="Duplessis S."/>
            <person name="Ghignone S."/>
            <person name="Hilselberger B."/>
            <person name="Iotti M."/>
            <person name="Marcais B."/>
            <person name="Mello A."/>
            <person name="Miranda M."/>
            <person name="Pacioni G."/>
            <person name="Quesneville H."/>
            <person name="Riccioni C."/>
            <person name="Ruotolo R."/>
            <person name="Splivallo R."/>
            <person name="Stocchi V."/>
            <person name="Tisserant E."/>
            <person name="Viscomi A.R."/>
            <person name="Zambonelli A."/>
            <person name="Zampieri E."/>
            <person name="Henrissat B."/>
            <person name="Lebrun M.H."/>
            <person name="Paolocci F."/>
            <person name="Bonfante P."/>
            <person name="Ottonello S."/>
            <person name="Wincker P."/>
        </authorList>
    </citation>
    <scope>NUCLEOTIDE SEQUENCE [LARGE SCALE GENOMIC DNA]</scope>
    <source>
        <strain evidence="2 3">Mel28</strain>
    </source>
</reference>
<dbReference type="GeneID" id="9185683"/>
<evidence type="ECO:0000256" key="1">
    <source>
        <dbReference type="SAM" id="MobiDB-lite"/>
    </source>
</evidence>
<protein>
    <submittedName>
        <fullName evidence="2">(Perigord truffle) hypothetical protein</fullName>
    </submittedName>
</protein>
<dbReference type="EMBL" id="FN430329">
    <property type="protein sequence ID" value="CAZ84465.1"/>
    <property type="molecule type" value="Genomic_DNA"/>
</dbReference>
<sequence>MENHLIYQGRTSLRNAPSNTSQPKLDAKEQGFSPSTPTPSLLGKPYTMGSFSWDRDCVQERGGARGATEHLGPGGDGGLLARDTRKRNYEKNPRRKMREAGRGIECDRKRKRGKDSGIMGGKHPKEARVQGHMLKRVLSPCNSRDRLTLPPTHKTGLFKKGRASRLVKSGLSDLVFSEMRFLATTGEDQVALDQGRTMSKGEERFCRPHALEISHSDRARKVSGAAHRDKLTQDRKEVQGKIKDRALLTKLSMLNAGHRTPSSPCVSSLGPKESTCNPGRGIRNCFDARKALLSPVNLARGRMMPGRGSEEKPKSTAMNASAVRTFQGLSGLIEEGQQNRVSGQPQAASVSPTLRTLERRGTPRKAGNGEFALQEYLGRRTGCSNDGEYKVWK</sequence>
<dbReference type="KEGG" id="tml:GSTUM_00008724001"/>
<feature type="region of interest" description="Disordered" evidence="1">
    <location>
        <begin position="64"/>
        <end position="98"/>
    </location>
</feature>
<feature type="region of interest" description="Disordered" evidence="1">
    <location>
        <begin position="1"/>
        <end position="46"/>
    </location>
</feature>
<dbReference type="InParanoid" id="D5GIX2"/>
<keyword evidence="3" id="KW-1185">Reference proteome</keyword>
<dbReference type="HOGENOM" id="CLU_702468_0_0_1"/>
<dbReference type="RefSeq" id="XP_002840274.1">
    <property type="nucleotide sequence ID" value="XM_002840228.1"/>
</dbReference>
<evidence type="ECO:0000313" key="2">
    <source>
        <dbReference type="EMBL" id="CAZ84465.1"/>
    </source>
</evidence>
<evidence type="ECO:0000313" key="3">
    <source>
        <dbReference type="Proteomes" id="UP000006911"/>
    </source>
</evidence>
<accession>D5GIX2</accession>
<dbReference type="STRING" id="656061.D5GIX2"/>
<dbReference type="AlphaFoldDB" id="D5GIX2"/>
<feature type="region of interest" description="Disordered" evidence="1">
    <location>
        <begin position="337"/>
        <end position="369"/>
    </location>
</feature>
<gene>
    <name evidence="2" type="ORF">GSTUM_00008724001</name>
</gene>
<feature type="compositionally biased region" description="Polar residues" evidence="1">
    <location>
        <begin position="9"/>
        <end position="23"/>
    </location>
</feature>
<organism evidence="2 3">
    <name type="scientific">Tuber melanosporum (strain Mel28)</name>
    <name type="common">Perigord black truffle</name>
    <dbReference type="NCBI Taxonomy" id="656061"/>
    <lineage>
        <taxon>Eukaryota</taxon>
        <taxon>Fungi</taxon>
        <taxon>Dikarya</taxon>
        <taxon>Ascomycota</taxon>
        <taxon>Pezizomycotina</taxon>
        <taxon>Pezizomycetes</taxon>
        <taxon>Pezizales</taxon>
        <taxon>Tuberaceae</taxon>
        <taxon>Tuber</taxon>
    </lineage>
</organism>